<dbReference type="InterPro" id="IPR050092">
    <property type="entry name" value="RNase_H"/>
</dbReference>
<dbReference type="PANTHER" id="PTHR10642">
    <property type="entry name" value="RIBONUCLEASE H1"/>
    <property type="match status" value="1"/>
</dbReference>
<evidence type="ECO:0000256" key="6">
    <source>
        <dbReference type="ARBA" id="ARBA00022723"/>
    </source>
</evidence>
<comment type="subcellular location">
    <subcellularLocation>
        <location evidence="10">Cytoplasm</location>
    </subcellularLocation>
</comment>
<dbReference type="InterPro" id="IPR012337">
    <property type="entry name" value="RNaseH-like_sf"/>
</dbReference>
<dbReference type="GO" id="GO:0005737">
    <property type="term" value="C:cytoplasm"/>
    <property type="evidence" value="ECO:0007669"/>
    <property type="project" value="UniProtKB-SubCell"/>
</dbReference>
<dbReference type="SUPFAM" id="SSF53098">
    <property type="entry name" value="Ribonuclease H-like"/>
    <property type="match status" value="1"/>
</dbReference>
<feature type="domain" description="RNase H type-1" evidence="11">
    <location>
        <begin position="1"/>
        <end position="144"/>
    </location>
</feature>
<keyword evidence="6 10" id="KW-0479">Metal-binding</keyword>
<comment type="function">
    <text evidence="10">Endonuclease that specifically degrades the RNA of RNA-DNA hybrids.</text>
</comment>
<name>A0A0G1NKD5_9BACT</name>
<evidence type="ECO:0000313" key="13">
    <source>
        <dbReference type="Proteomes" id="UP000034107"/>
    </source>
</evidence>
<keyword evidence="7 10" id="KW-0255">Endonuclease</keyword>
<comment type="similarity">
    <text evidence="2 10">Belongs to the RNase H family.</text>
</comment>
<dbReference type="Gene3D" id="3.30.420.10">
    <property type="entry name" value="Ribonuclease H-like superfamily/Ribonuclease H"/>
    <property type="match status" value="1"/>
</dbReference>
<accession>A0A0G1NKD5</accession>
<dbReference type="EMBL" id="LCLS01000024">
    <property type="protein sequence ID" value="KKU20936.1"/>
    <property type="molecule type" value="Genomic_DNA"/>
</dbReference>
<protein>
    <recommendedName>
        <fullName evidence="4 10">Ribonuclease H</fullName>
        <shortName evidence="10">RNase H</shortName>
        <ecNumber evidence="4 10">3.1.26.4</ecNumber>
    </recommendedName>
</protein>
<feature type="binding site" evidence="10">
    <location>
        <position position="136"/>
    </location>
    <ligand>
        <name>Mg(2+)</name>
        <dbReference type="ChEBI" id="CHEBI:18420"/>
        <label>2</label>
    </ligand>
</feature>
<dbReference type="HAMAP" id="MF_00042">
    <property type="entry name" value="RNase_H"/>
    <property type="match status" value="1"/>
</dbReference>
<keyword evidence="5 10" id="KW-0540">Nuclease</keyword>
<evidence type="ECO:0000259" key="11">
    <source>
        <dbReference type="PROSITE" id="PS50879"/>
    </source>
</evidence>
<evidence type="ECO:0000256" key="1">
    <source>
        <dbReference type="ARBA" id="ARBA00000077"/>
    </source>
</evidence>
<dbReference type="CDD" id="cd09278">
    <property type="entry name" value="RNase_HI_prokaryote_like"/>
    <property type="match status" value="1"/>
</dbReference>
<dbReference type="Proteomes" id="UP000034107">
    <property type="component" value="Unassembled WGS sequence"/>
</dbReference>
<gene>
    <name evidence="10" type="primary">rnhA</name>
    <name evidence="12" type="ORF">UX31_C0024G0005</name>
</gene>
<evidence type="ECO:0000256" key="9">
    <source>
        <dbReference type="ARBA" id="ARBA00022842"/>
    </source>
</evidence>
<feature type="binding site" evidence="10">
    <location>
        <position position="45"/>
    </location>
    <ligand>
        <name>Mg(2+)</name>
        <dbReference type="ChEBI" id="CHEBI:18420"/>
        <label>1</label>
    </ligand>
</feature>
<evidence type="ECO:0000256" key="8">
    <source>
        <dbReference type="ARBA" id="ARBA00022801"/>
    </source>
</evidence>
<feature type="binding site" evidence="10">
    <location>
        <position position="7"/>
    </location>
    <ligand>
        <name>Mg(2+)</name>
        <dbReference type="ChEBI" id="CHEBI:18420"/>
        <label>2</label>
    </ligand>
</feature>
<dbReference type="GO" id="GO:0003676">
    <property type="term" value="F:nucleic acid binding"/>
    <property type="evidence" value="ECO:0007669"/>
    <property type="project" value="InterPro"/>
</dbReference>
<dbReference type="InterPro" id="IPR022892">
    <property type="entry name" value="RNaseHI"/>
</dbReference>
<comment type="cofactor">
    <cofactor evidence="10">
        <name>Mg(2+)</name>
        <dbReference type="ChEBI" id="CHEBI:18420"/>
    </cofactor>
    <text evidence="10">Binds 1 Mg(2+) ion per subunit. May bind a second metal ion at a regulatory site, or after substrate binding.</text>
</comment>
<sequence>MITIYTDGASRGNPGPGGWGGIIASDEKIVEIGGSESHTTNNRMELTAAIRSLEFTISNSQFSNQPIQIYTDSEYVTKGMTEWIMRWQKKGWKTAGRKPVLNQDLWRRLLKLTEGREMKWKYVAGHAGVTLNERADEIATTFADNLTPSLYHGPRSQYR</sequence>
<dbReference type="GO" id="GO:0000287">
    <property type="term" value="F:magnesium ion binding"/>
    <property type="evidence" value="ECO:0007669"/>
    <property type="project" value="UniProtKB-UniRule"/>
</dbReference>
<dbReference type="GO" id="GO:0004523">
    <property type="term" value="F:RNA-DNA hybrid ribonuclease activity"/>
    <property type="evidence" value="ECO:0007669"/>
    <property type="project" value="UniProtKB-UniRule"/>
</dbReference>
<dbReference type="EC" id="3.1.26.4" evidence="4 10"/>
<dbReference type="PROSITE" id="PS50879">
    <property type="entry name" value="RNASE_H_1"/>
    <property type="match status" value="1"/>
</dbReference>
<reference evidence="12 13" key="1">
    <citation type="journal article" date="2015" name="Nature">
        <title>rRNA introns, odd ribosomes, and small enigmatic genomes across a large radiation of phyla.</title>
        <authorList>
            <person name="Brown C.T."/>
            <person name="Hug L.A."/>
            <person name="Thomas B.C."/>
            <person name="Sharon I."/>
            <person name="Castelle C.J."/>
            <person name="Singh A."/>
            <person name="Wilkins M.J."/>
            <person name="Williams K.H."/>
            <person name="Banfield J.F."/>
        </authorList>
    </citation>
    <scope>NUCLEOTIDE SEQUENCE [LARGE SCALE GENOMIC DNA]</scope>
</reference>
<comment type="catalytic activity">
    <reaction evidence="1 10">
        <text>Endonucleolytic cleavage to 5'-phosphomonoester.</text>
        <dbReference type="EC" id="3.1.26.4"/>
    </reaction>
</comment>
<dbReference type="AlphaFoldDB" id="A0A0G1NKD5"/>
<keyword evidence="10" id="KW-0963">Cytoplasm</keyword>
<organism evidence="12 13">
    <name type="scientific">Candidatus Nomurabacteria bacterium GW2011_GWA1_46_11</name>
    <dbReference type="NCBI Taxonomy" id="1618732"/>
    <lineage>
        <taxon>Bacteria</taxon>
        <taxon>Candidatus Nomuraibacteriota</taxon>
    </lineage>
</organism>
<evidence type="ECO:0000256" key="2">
    <source>
        <dbReference type="ARBA" id="ARBA00005300"/>
    </source>
</evidence>
<proteinExistence type="inferred from homology"/>
<dbReference type="PANTHER" id="PTHR10642:SF26">
    <property type="entry name" value="RIBONUCLEASE H1"/>
    <property type="match status" value="1"/>
</dbReference>
<dbReference type="NCBIfam" id="NF001236">
    <property type="entry name" value="PRK00203.1"/>
    <property type="match status" value="1"/>
</dbReference>
<evidence type="ECO:0000256" key="10">
    <source>
        <dbReference type="HAMAP-Rule" id="MF_00042"/>
    </source>
</evidence>
<keyword evidence="8 10" id="KW-0378">Hydrolase</keyword>
<feature type="binding site" evidence="10">
    <location>
        <position position="7"/>
    </location>
    <ligand>
        <name>Mg(2+)</name>
        <dbReference type="ChEBI" id="CHEBI:18420"/>
        <label>1</label>
    </ligand>
</feature>
<dbReference type="InterPro" id="IPR036397">
    <property type="entry name" value="RNaseH_sf"/>
</dbReference>
<keyword evidence="9 10" id="KW-0460">Magnesium</keyword>
<dbReference type="GO" id="GO:0043137">
    <property type="term" value="P:DNA replication, removal of RNA primer"/>
    <property type="evidence" value="ECO:0007669"/>
    <property type="project" value="TreeGrafter"/>
</dbReference>
<dbReference type="InterPro" id="IPR002156">
    <property type="entry name" value="RNaseH_domain"/>
</dbReference>
<evidence type="ECO:0000256" key="7">
    <source>
        <dbReference type="ARBA" id="ARBA00022759"/>
    </source>
</evidence>
<feature type="binding site" evidence="10">
    <location>
        <position position="72"/>
    </location>
    <ligand>
        <name>Mg(2+)</name>
        <dbReference type="ChEBI" id="CHEBI:18420"/>
        <label>1</label>
    </ligand>
</feature>
<comment type="subunit">
    <text evidence="3 10">Monomer.</text>
</comment>
<evidence type="ECO:0000313" key="12">
    <source>
        <dbReference type="EMBL" id="KKU20936.1"/>
    </source>
</evidence>
<comment type="caution">
    <text evidence="12">The sequence shown here is derived from an EMBL/GenBank/DDBJ whole genome shotgun (WGS) entry which is preliminary data.</text>
</comment>
<dbReference type="PATRIC" id="fig|1618732.3.peg.760"/>
<evidence type="ECO:0000256" key="5">
    <source>
        <dbReference type="ARBA" id="ARBA00022722"/>
    </source>
</evidence>
<dbReference type="Pfam" id="PF00075">
    <property type="entry name" value="RNase_H"/>
    <property type="match status" value="1"/>
</dbReference>
<evidence type="ECO:0000256" key="4">
    <source>
        <dbReference type="ARBA" id="ARBA00012180"/>
    </source>
</evidence>
<evidence type="ECO:0000256" key="3">
    <source>
        <dbReference type="ARBA" id="ARBA00011245"/>
    </source>
</evidence>